<proteinExistence type="predicted"/>
<protein>
    <submittedName>
        <fullName evidence="2">Uncharacterized protein</fullName>
    </submittedName>
</protein>
<gene>
    <name evidence="2" type="ORF">SAMN02746062_01765</name>
</gene>
<dbReference type="Proteomes" id="UP000219669">
    <property type="component" value="Unassembled WGS sequence"/>
</dbReference>
<accession>A0A286EFD9</accession>
<dbReference type="EMBL" id="OCNF01000017">
    <property type="protein sequence ID" value="SOD69623.1"/>
    <property type="molecule type" value="Genomic_DNA"/>
</dbReference>
<name>A0A286EFD9_9NEIS</name>
<sequence length="47" mass="5147">MTCHPTALPLPMEREDWGEGSSPNKPSLQLSPIGRESQIVGYSKYSA</sequence>
<feature type="compositionally biased region" description="Polar residues" evidence="1">
    <location>
        <begin position="21"/>
        <end position="30"/>
    </location>
</feature>
<dbReference type="AlphaFoldDB" id="A0A286EFD9"/>
<organism evidence="2 3">
    <name type="scientific">Alysiella filiformis DSM 16848</name>
    <dbReference type="NCBI Taxonomy" id="1120981"/>
    <lineage>
        <taxon>Bacteria</taxon>
        <taxon>Pseudomonadati</taxon>
        <taxon>Pseudomonadota</taxon>
        <taxon>Betaproteobacteria</taxon>
        <taxon>Neisseriales</taxon>
        <taxon>Neisseriaceae</taxon>
        <taxon>Alysiella</taxon>
    </lineage>
</organism>
<evidence type="ECO:0000313" key="2">
    <source>
        <dbReference type="EMBL" id="SOD69623.1"/>
    </source>
</evidence>
<reference evidence="2 3" key="1">
    <citation type="submission" date="2017-09" db="EMBL/GenBank/DDBJ databases">
        <authorList>
            <person name="Ehlers B."/>
            <person name="Leendertz F.H."/>
        </authorList>
    </citation>
    <scope>NUCLEOTIDE SEQUENCE [LARGE SCALE GENOMIC DNA]</scope>
    <source>
        <strain evidence="2 3">DSM 16848</strain>
    </source>
</reference>
<keyword evidence="3" id="KW-1185">Reference proteome</keyword>
<evidence type="ECO:0000313" key="3">
    <source>
        <dbReference type="Proteomes" id="UP000219669"/>
    </source>
</evidence>
<feature type="region of interest" description="Disordered" evidence="1">
    <location>
        <begin position="1"/>
        <end position="35"/>
    </location>
</feature>
<evidence type="ECO:0000256" key="1">
    <source>
        <dbReference type="SAM" id="MobiDB-lite"/>
    </source>
</evidence>